<gene>
    <name evidence="5" type="ORF">GBAR_LOCUS7379</name>
</gene>
<evidence type="ECO:0000313" key="6">
    <source>
        <dbReference type="Proteomes" id="UP001174909"/>
    </source>
</evidence>
<dbReference type="SMART" id="SM00233">
    <property type="entry name" value="PH"/>
    <property type="match status" value="1"/>
</dbReference>
<feature type="compositionally biased region" description="Polar residues" evidence="3">
    <location>
        <begin position="390"/>
        <end position="403"/>
    </location>
</feature>
<keyword evidence="6" id="KW-1185">Reference proteome</keyword>
<feature type="compositionally biased region" description="Low complexity" evidence="3">
    <location>
        <begin position="498"/>
        <end position="520"/>
    </location>
</feature>
<evidence type="ECO:0000256" key="1">
    <source>
        <dbReference type="ARBA" id="ARBA00004370"/>
    </source>
</evidence>
<dbReference type="PANTHER" id="PTHR14309">
    <property type="entry name" value="EXPRESSED PROTEIN"/>
    <property type="match status" value="1"/>
</dbReference>
<dbReference type="Gene3D" id="1.10.10.1540">
    <property type="entry name" value="Costar domain"/>
    <property type="match status" value="1"/>
</dbReference>
<dbReference type="InterPro" id="IPR011993">
    <property type="entry name" value="PH-like_dom_sf"/>
</dbReference>
<feature type="region of interest" description="Disordered" evidence="3">
    <location>
        <begin position="205"/>
        <end position="266"/>
    </location>
</feature>
<feature type="domain" description="PH" evidence="4">
    <location>
        <begin position="21"/>
        <end position="127"/>
    </location>
</feature>
<name>A0AA35RIY3_GEOBA</name>
<dbReference type="GO" id="GO:0045595">
    <property type="term" value="P:regulation of cell differentiation"/>
    <property type="evidence" value="ECO:0007669"/>
    <property type="project" value="TreeGrafter"/>
</dbReference>
<feature type="compositionally biased region" description="Pro residues" evidence="3">
    <location>
        <begin position="481"/>
        <end position="493"/>
    </location>
</feature>
<dbReference type="Pfam" id="PF14705">
    <property type="entry name" value="Costars"/>
    <property type="match status" value="1"/>
</dbReference>
<dbReference type="Pfam" id="PF00169">
    <property type="entry name" value="PH"/>
    <property type="match status" value="1"/>
</dbReference>
<evidence type="ECO:0000256" key="2">
    <source>
        <dbReference type="ARBA" id="ARBA00023136"/>
    </source>
</evidence>
<dbReference type="FunFam" id="2.30.29.30:FF:000073">
    <property type="entry name" value="Pleckstrin homology domain-containing family B member 2"/>
    <property type="match status" value="1"/>
</dbReference>
<feature type="compositionally biased region" description="Basic and acidic residues" evidence="3">
    <location>
        <begin position="165"/>
        <end position="175"/>
    </location>
</feature>
<feature type="region of interest" description="Disordered" evidence="3">
    <location>
        <begin position="134"/>
        <end position="189"/>
    </location>
</feature>
<dbReference type="InterPro" id="IPR039680">
    <property type="entry name" value="PLEKHB1/2"/>
</dbReference>
<dbReference type="InterPro" id="IPR038095">
    <property type="entry name" value="Costars_sf"/>
</dbReference>
<evidence type="ECO:0000259" key="4">
    <source>
        <dbReference type="PROSITE" id="PS50003"/>
    </source>
</evidence>
<dbReference type="Proteomes" id="UP001174909">
    <property type="component" value="Unassembled WGS sequence"/>
</dbReference>
<evidence type="ECO:0000256" key="3">
    <source>
        <dbReference type="SAM" id="MobiDB-lite"/>
    </source>
</evidence>
<organism evidence="5 6">
    <name type="scientific">Geodia barretti</name>
    <name type="common">Barrett's horny sponge</name>
    <dbReference type="NCBI Taxonomy" id="519541"/>
    <lineage>
        <taxon>Eukaryota</taxon>
        <taxon>Metazoa</taxon>
        <taxon>Porifera</taxon>
        <taxon>Demospongiae</taxon>
        <taxon>Heteroscleromorpha</taxon>
        <taxon>Tetractinellida</taxon>
        <taxon>Astrophorina</taxon>
        <taxon>Geodiidae</taxon>
        <taxon>Geodia</taxon>
    </lineage>
</organism>
<feature type="compositionally biased region" description="Polar residues" evidence="3">
    <location>
        <begin position="431"/>
        <end position="442"/>
    </location>
</feature>
<evidence type="ECO:0000313" key="5">
    <source>
        <dbReference type="EMBL" id="CAI8011446.1"/>
    </source>
</evidence>
<dbReference type="InterPro" id="IPR027817">
    <property type="entry name" value="Costars_dom"/>
</dbReference>
<accession>A0AA35RIY3</accession>
<proteinExistence type="predicted"/>
<protein>
    <recommendedName>
        <fullName evidence="4">PH domain-containing protein</fullName>
    </recommendedName>
</protein>
<reference evidence="5" key="1">
    <citation type="submission" date="2023-03" db="EMBL/GenBank/DDBJ databases">
        <authorList>
            <person name="Steffen K."/>
            <person name="Cardenas P."/>
        </authorList>
    </citation>
    <scope>NUCLEOTIDE SEQUENCE</scope>
</reference>
<dbReference type="SMART" id="SM01283">
    <property type="entry name" value="Costars"/>
    <property type="match status" value="1"/>
</dbReference>
<dbReference type="PROSITE" id="PS50003">
    <property type="entry name" value="PH_DOMAIN"/>
    <property type="match status" value="1"/>
</dbReference>
<feature type="region of interest" description="Disordered" evidence="3">
    <location>
        <begin position="389"/>
        <end position="532"/>
    </location>
</feature>
<keyword evidence="2" id="KW-0472">Membrane</keyword>
<dbReference type="GO" id="GO:0016020">
    <property type="term" value="C:membrane"/>
    <property type="evidence" value="ECO:0007669"/>
    <property type="project" value="UniProtKB-SubCell"/>
</dbReference>
<feature type="compositionally biased region" description="Polar residues" evidence="3">
    <location>
        <begin position="521"/>
        <end position="532"/>
    </location>
</feature>
<dbReference type="InterPro" id="IPR001849">
    <property type="entry name" value="PH_domain"/>
</dbReference>
<comment type="subcellular location">
    <subcellularLocation>
        <location evidence="1">Membrane</location>
    </subcellularLocation>
</comment>
<comment type="caution">
    <text evidence="5">The sequence shown here is derived from an EMBL/GenBank/DDBJ whole genome shotgun (WGS) entry which is preliminary data.</text>
</comment>
<dbReference type="EMBL" id="CASHTH010001102">
    <property type="protein sequence ID" value="CAI8011446.1"/>
    <property type="molecule type" value="Genomic_DNA"/>
</dbReference>
<dbReference type="SUPFAM" id="SSF50729">
    <property type="entry name" value="PH domain-like"/>
    <property type="match status" value="1"/>
</dbReference>
<dbReference type="Gene3D" id="2.30.29.30">
    <property type="entry name" value="Pleckstrin-homology domain (PH domain)/Phosphotyrosine-binding domain (PTB)"/>
    <property type="match status" value="1"/>
</dbReference>
<dbReference type="PANTHER" id="PTHR14309:SF10">
    <property type="entry name" value="PH DOMAIN-CONTAINING PROTEIN"/>
    <property type="match status" value="1"/>
</dbReference>
<sequence>MQRVAKAPVGATGGFIDMGPAILVSGYLAKRTRSLGRWKKRWWQLTDDGTLLYFKNEERTRLLGEIDVARSCYEVKLGADQCKVNFPGAVPACCCFSFSVLKRTYYMYAATAADAKRWVESISSVSVVLNYKKKRRHAPDPPQRPASTPCIRPKDVPQSYDATAEEQRKAREKRSYSSPGPRLPKVHASLSGDVTYTPVGLAAEAADKPTELPRFAKQGRGKVNRAPGVAPPSSGKSRYGSAPNLFFGTGLNPPKGKRPPPPHNRQAANARLWLDGSPQPNFRAAAATRKTRRPPGPPQPAVAGHYAVTQHPRPHYGAGGGSLDRLQVKKQRTPAHAGQQQLITTRWPVDMDGYELPPRPQSVDVSAFTQPKKRTAVPPQRRLQIIPQLPATQPPKSMSSSLGDLTKLEPTSAVAPPPPLKPKPILKKSRAVQSPEITTELSTIPDAAGPGNKVVPPAIPPKHPRMKVSVNSDSGQRSVFLPPPPNFKPPLPPELRSDTSSLSVSSSNTTGSTIGVTRTTANSQNNGNSSGHWYNNPNIFIRQLTMEIKRIGMFQMDGSMCTTFRKLQKETEGVFPDLIGVLILARRYKIVNFTGSTLVEGRDDGKLITLHRDIR</sequence>
<dbReference type="AlphaFoldDB" id="A0AA35RIY3"/>